<keyword evidence="3 11" id="KW-0547">Nucleotide-binding</keyword>
<keyword evidence="1" id="KW-0808">Transferase</keyword>
<reference evidence="15 16" key="1">
    <citation type="journal article" date="2020" name="G3 (Bethesda)">
        <title>Improved Reference Genome for Cyclotella cryptica CCMP332, a Model for Cell Wall Morphogenesis, Salinity Adaptation, and Lipid Production in Diatoms (Bacillariophyta).</title>
        <authorList>
            <person name="Roberts W.R."/>
            <person name="Downey K.M."/>
            <person name="Ruck E.C."/>
            <person name="Traller J.C."/>
            <person name="Alverson A.J."/>
        </authorList>
    </citation>
    <scope>NUCLEOTIDE SEQUENCE [LARGE SCALE GENOMIC DNA]</scope>
    <source>
        <strain evidence="15 16">CCMP332</strain>
    </source>
</reference>
<evidence type="ECO:0000256" key="6">
    <source>
        <dbReference type="ARBA" id="ARBA00022833"/>
    </source>
</evidence>
<evidence type="ECO:0000256" key="9">
    <source>
        <dbReference type="ARBA" id="ARBA00037982"/>
    </source>
</evidence>
<dbReference type="PROSITE" id="PS50865">
    <property type="entry name" value="ZF_MYND_2"/>
    <property type="match status" value="1"/>
</dbReference>
<feature type="domain" description="Protein kinase" evidence="13">
    <location>
        <begin position="434"/>
        <end position="684"/>
    </location>
</feature>
<dbReference type="PROSITE" id="PS01360">
    <property type="entry name" value="ZF_MYND_1"/>
    <property type="match status" value="1"/>
</dbReference>
<evidence type="ECO:0000256" key="2">
    <source>
        <dbReference type="ARBA" id="ARBA00022723"/>
    </source>
</evidence>
<dbReference type="AlphaFoldDB" id="A0ABD3QQA7"/>
<feature type="region of interest" description="Disordered" evidence="12">
    <location>
        <begin position="1"/>
        <end position="30"/>
    </location>
</feature>
<protein>
    <recommendedName>
        <fullName evidence="17">Protein kinase</fullName>
    </recommendedName>
</protein>
<dbReference type="SUPFAM" id="SSF56112">
    <property type="entry name" value="Protein kinase-like (PK-like)"/>
    <property type="match status" value="1"/>
</dbReference>
<evidence type="ECO:0000259" key="14">
    <source>
        <dbReference type="PROSITE" id="PS50865"/>
    </source>
</evidence>
<feature type="region of interest" description="Disordered" evidence="12">
    <location>
        <begin position="58"/>
        <end position="117"/>
    </location>
</feature>
<feature type="region of interest" description="Disordered" evidence="12">
    <location>
        <begin position="289"/>
        <end position="313"/>
    </location>
</feature>
<feature type="compositionally biased region" description="Polar residues" evidence="12">
    <location>
        <begin position="105"/>
        <end position="114"/>
    </location>
</feature>
<evidence type="ECO:0000256" key="3">
    <source>
        <dbReference type="ARBA" id="ARBA00022741"/>
    </source>
</evidence>
<dbReference type="PROSITE" id="PS00108">
    <property type="entry name" value="PROTEIN_KINASE_ST"/>
    <property type="match status" value="1"/>
</dbReference>
<dbReference type="GO" id="GO:0005524">
    <property type="term" value="F:ATP binding"/>
    <property type="evidence" value="ECO:0007669"/>
    <property type="project" value="UniProtKB-UniRule"/>
</dbReference>
<dbReference type="InterPro" id="IPR011009">
    <property type="entry name" value="Kinase-like_dom_sf"/>
</dbReference>
<feature type="region of interest" description="Disordered" evidence="12">
    <location>
        <begin position="384"/>
        <end position="420"/>
    </location>
</feature>
<keyword evidence="5" id="KW-0418">Kinase</keyword>
<dbReference type="GO" id="GO:0016301">
    <property type="term" value="F:kinase activity"/>
    <property type="evidence" value="ECO:0007669"/>
    <property type="project" value="UniProtKB-KW"/>
</dbReference>
<name>A0ABD3QQA7_9STRA</name>
<evidence type="ECO:0000256" key="10">
    <source>
        <dbReference type="PROSITE-ProRule" id="PRU00134"/>
    </source>
</evidence>
<dbReference type="SUPFAM" id="SSF144232">
    <property type="entry name" value="HIT/MYND zinc finger-like"/>
    <property type="match status" value="1"/>
</dbReference>
<dbReference type="EMBL" id="JABMIG020000020">
    <property type="protein sequence ID" value="KAL3802400.1"/>
    <property type="molecule type" value="Genomic_DNA"/>
</dbReference>
<evidence type="ECO:0000256" key="7">
    <source>
        <dbReference type="ARBA" id="ARBA00022840"/>
    </source>
</evidence>
<comment type="similarity">
    <text evidence="9">Belongs to the protein kinase superfamily. Ser/Thr protein kinase family. GCN2 subfamily.</text>
</comment>
<evidence type="ECO:0000256" key="12">
    <source>
        <dbReference type="SAM" id="MobiDB-lite"/>
    </source>
</evidence>
<dbReference type="SMART" id="SM00220">
    <property type="entry name" value="S_TKc"/>
    <property type="match status" value="1"/>
</dbReference>
<dbReference type="Pfam" id="PF01753">
    <property type="entry name" value="zf-MYND"/>
    <property type="match status" value="1"/>
</dbReference>
<keyword evidence="7 11" id="KW-0067">ATP-binding</keyword>
<organism evidence="15 16">
    <name type="scientific">Cyclotella cryptica</name>
    <dbReference type="NCBI Taxonomy" id="29204"/>
    <lineage>
        <taxon>Eukaryota</taxon>
        <taxon>Sar</taxon>
        <taxon>Stramenopiles</taxon>
        <taxon>Ochrophyta</taxon>
        <taxon>Bacillariophyta</taxon>
        <taxon>Coscinodiscophyceae</taxon>
        <taxon>Thalassiosirophycidae</taxon>
        <taxon>Stephanodiscales</taxon>
        <taxon>Stephanodiscaceae</taxon>
        <taxon>Cyclotella</taxon>
    </lineage>
</organism>
<dbReference type="FunFam" id="1.10.510.10:FF:001589">
    <property type="entry name" value="Probable protein kinase DDB_G0277539"/>
    <property type="match status" value="1"/>
</dbReference>
<evidence type="ECO:0000313" key="15">
    <source>
        <dbReference type="EMBL" id="KAL3802400.1"/>
    </source>
</evidence>
<dbReference type="PROSITE" id="PS00107">
    <property type="entry name" value="PROTEIN_KINASE_ATP"/>
    <property type="match status" value="1"/>
</dbReference>
<dbReference type="InterPro" id="IPR050339">
    <property type="entry name" value="CC_SR_Kinase"/>
</dbReference>
<proteinExistence type="inferred from homology"/>
<dbReference type="PANTHER" id="PTHR11042:SF185">
    <property type="entry name" value="WEE1-LIKE PROTEIN KINASE"/>
    <property type="match status" value="1"/>
</dbReference>
<evidence type="ECO:0000256" key="11">
    <source>
        <dbReference type="PROSITE-ProRule" id="PRU10141"/>
    </source>
</evidence>
<feature type="domain" description="MYND-type" evidence="14">
    <location>
        <begin position="776"/>
        <end position="812"/>
    </location>
</feature>
<keyword evidence="6" id="KW-0862">Zinc</keyword>
<dbReference type="Pfam" id="PF00069">
    <property type="entry name" value="Pkinase"/>
    <property type="match status" value="1"/>
</dbReference>
<dbReference type="InterPro" id="IPR017441">
    <property type="entry name" value="Protein_kinase_ATP_BS"/>
</dbReference>
<accession>A0ABD3QQA7</accession>
<dbReference type="Gene3D" id="6.10.140.2220">
    <property type="match status" value="1"/>
</dbReference>
<sequence length="893" mass="99323">MNNNIQVPSAIDPTVNQFSSGRPVKSSSNAFSSSALFAPSAAPATPAPTPILKVRIMEGTANSTAQSNPRKRNFKPSFSVEFSEEAMATIGTKDKHHDLDESDTDVGSSANGDASYTFDCEDDMSAVNPYEKTPETTNSSYSLSRVGAKVRRLDLSGGGDVKQSSAGGVGSVAVHPLAESPVRFRSPPASPKRGSRGRKTKSLGCPPSTAKKGPLSRLLLNNVFESIEDDDSPRDASEFPFFVDSPPKQKYVTVAKEKVKLDDSKSNYFLSADNEANYDTGSFSYAPVSPKCPPTTMKKMNRRRDLSPPKSLRTHGRANSFLQMFSQEPLVNVDDEDMHPTSPRCPPTAMKKTNRRRELTPPKSLRAHGRADSFLQMFSQEPLVNADDDDMKSDDSADAYTLKSPNDIREERSSPVDSSIESQHSSFSRFVADFEVVGTLGNGSFGCVYKVRNRMDRRMYAIKAAKREARGLSDRDRMLQEVFALAALSDDTTAAAMHIVRYHQAWMEGNRLYIQTELCDGNLEKEMAQGVMDEKRRYKVLREMLLALDLVHKSGMIHLDIKPENIFIKNDQYKLGDFGLVSKIENHNDVEEGDSRYMSMELLSGDLDDLTKSDIFSLGATMYEICLGRPLPENGPEWQDIRHGTLLPMPNTAFELQMIVRIMMAPEKESRPSAADLLKKRQLMSIEQQQLIVERNKANAANMALNQMVRHLAYLIQLTSIICFSHLCYFGTATHPVVFAKEKIPQKKPPSADLNQSFHGSPLRSTIMASVDKTKCAVCGEPASKRCVQCKSIWYCSRDHQLSDWKGHKKLCKAIAADQAQAESHTIHKREFDRIRVKYGLDNAEKAGQIAELLANTDANEGVSAPEFAKMFGMSTEEAVVFLEWIKVRHCSR</sequence>
<dbReference type="GO" id="GO:0008270">
    <property type="term" value="F:zinc ion binding"/>
    <property type="evidence" value="ECO:0007669"/>
    <property type="project" value="UniProtKB-KW"/>
</dbReference>
<dbReference type="PROSITE" id="PS50011">
    <property type="entry name" value="PROTEIN_KINASE_DOM"/>
    <property type="match status" value="1"/>
</dbReference>
<keyword evidence="16" id="KW-1185">Reference proteome</keyword>
<keyword evidence="4 10" id="KW-0863">Zinc-finger</keyword>
<evidence type="ECO:0000256" key="8">
    <source>
        <dbReference type="ARBA" id="ARBA00023193"/>
    </source>
</evidence>
<evidence type="ECO:0000256" key="1">
    <source>
        <dbReference type="ARBA" id="ARBA00022679"/>
    </source>
</evidence>
<evidence type="ECO:0008006" key="17">
    <source>
        <dbReference type="Google" id="ProtNLM"/>
    </source>
</evidence>
<feature type="region of interest" description="Disordered" evidence="12">
    <location>
        <begin position="178"/>
        <end position="213"/>
    </location>
</feature>
<gene>
    <name evidence="15" type="ORF">HJC23_007225</name>
</gene>
<dbReference type="Gene3D" id="1.10.510.10">
    <property type="entry name" value="Transferase(Phosphotransferase) domain 1"/>
    <property type="match status" value="1"/>
</dbReference>
<evidence type="ECO:0000256" key="5">
    <source>
        <dbReference type="ARBA" id="ARBA00022777"/>
    </source>
</evidence>
<feature type="region of interest" description="Disordered" evidence="12">
    <location>
        <begin position="333"/>
        <end position="372"/>
    </location>
</feature>
<keyword evidence="2" id="KW-0479">Metal-binding</keyword>
<dbReference type="Proteomes" id="UP001516023">
    <property type="component" value="Unassembled WGS sequence"/>
</dbReference>
<dbReference type="InterPro" id="IPR008271">
    <property type="entry name" value="Ser/Thr_kinase_AS"/>
</dbReference>
<dbReference type="Gene3D" id="3.30.200.20">
    <property type="entry name" value="Phosphorylase Kinase, domain 1"/>
    <property type="match status" value="1"/>
</dbReference>
<dbReference type="PANTHER" id="PTHR11042">
    <property type="entry name" value="EUKARYOTIC TRANSLATION INITIATION FACTOR 2-ALPHA KINASE EIF2-ALPHA KINASE -RELATED"/>
    <property type="match status" value="1"/>
</dbReference>
<dbReference type="GO" id="GO:0017148">
    <property type="term" value="P:negative regulation of translation"/>
    <property type="evidence" value="ECO:0007669"/>
    <property type="project" value="UniProtKB-KW"/>
</dbReference>
<evidence type="ECO:0000259" key="13">
    <source>
        <dbReference type="PROSITE" id="PS50011"/>
    </source>
</evidence>
<evidence type="ECO:0000313" key="16">
    <source>
        <dbReference type="Proteomes" id="UP001516023"/>
    </source>
</evidence>
<feature type="binding site" evidence="11">
    <location>
        <position position="463"/>
    </location>
    <ligand>
        <name>ATP</name>
        <dbReference type="ChEBI" id="CHEBI:30616"/>
    </ligand>
</feature>
<dbReference type="InterPro" id="IPR002893">
    <property type="entry name" value="Znf_MYND"/>
</dbReference>
<dbReference type="InterPro" id="IPR000719">
    <property type="entry name" value="Prot_kinase_dom"/>
</dbReference>
<keyword evidence="8" id="KW-0652">Protein synthesis inhibitor</keyword>
<evidence type="ECO:0000256" key="4">
    <source>
        <dbReference type="ARBA" id="ARBA00022771"/>
    </source>
</evidence>
<comment type="caution">
    <text evidence="15">The sequence shown here is derived from an EMBL/GenBank/DDBJ whole genome shotgun (WGS) entry which is preliminary data.</text>
</comment>